<keyword evidence="1" id="KW-0812">Transmembrane</keyword>
<gene>
    <name evidence="2" type="ORF">SAMN04488121_102337</name>
</gene>
<organism evidence="2 3">
    <name type="scientific">Chitinophaga filiformis</name>
    <name type="common">Myxococcus filiformis</name>
    <name type="synonym">Flexibacter filiformis</name>
    <dbReference type="NCBI Taxonomy" id="104663"/>
    <lineage>
        <taxon>Bacteria</taxon>
        <taxon>Pseudomonadati</taxon>
        <taxon>Bacteroidota</taxon>
        <taxon>Chitinophagia</taxon>
        <taxon>Chitinophagales</taxon>
        <taxon>Chitinophagaceae</taxon>
        <taxon>Chitinophaga</taxon>
    </lineage>
</organism>
<feature type="transmembrane region" description="Helical" evidence="1">
    <location>
        <begin position="12"/>
        <end position="33"/>
    </location>
</feature>
<reference evidence="2 3" key="1">
    <citation type="submission" date="2016-10" db="EMBL/GenBank/DDBJ databases">
        <authorList>
            <person name="de Groot N.N."/>
        </authorList>
    </citation>
    <scope>NUCLEOTIDE SEQUENCE [LARGE SCALE GENOMIC DNA]</scope>
    <source>
        <strain evidence="2 3">DSM 527</strain>
    </source>
</reference>
<evidence type="ECO:0000256" key="1">
    <source>
        <dbReference type="SAM" id="Phobius"/>
    </source>
</evidence>
<accession>A0A1G7M999</accession>
<dbReference type="Proteomes" id="UP000199045">
    <property type="component" value="Unassembled WGS sequence"/>
</dbReference>
<name>A0A1G7M999_CHIFI</name>
<protein>
    <submittedName>
        <fullName evidence="2">Uncharacterized protein</fullName>
    </submittedName>
</protein>
<dbReference type="EMBL" id="FNBN01000002">
    <property type="protein sequence ID" value="SDF58333.1"/>
    <property type="molecule type" value="Genomic_DNA"/>
</dbReference>
<dbReference type="STRING" id="104663.SAMN04488121_102337"/>
<keyword evidence="1" id="KW-0472">Membrane</keyword>
<evidence type="ECO:0000313" key="3">
    <source>
        <dbReference type="Proteomes" id="UP000199045"/>
    </source>
</evidence>
<keyword evidence="1" id="KW-1133">Transmembrane helix</keyword>
<dbReference type="AlphaFoldDB" id="A0A1G7M999"/>
<evidence type="ECO:0000313" key="2">
    <source>
        <dbReference type="EMBL" id="SDF58333.1"/>
    </source>
</evidence>
<dbReference type="PROSITE" id="PS51257">
    <property type="entry name" value="PROKAR_LIPOPROTEIN"/>
    <property type="match status" value="1"/>
</dbReference>
<sequence length="213" mass="24322">MVVLQRHVHVKLYYCCIMKHFYLLLSAAFLFAACSKDKFDPSKPKDGQEVEVFLDHYTTAGDPRIFHTDRDHSLYTYLHKFDEREIGYTYVIKARVVVSPPSWQDSPLYTLDYIKTLAKEKYQGKDTFALPLFGWTGGGSDAFFLRKDAGKYSYLGFQLTPADATVQQDLDTALVKGPPMTTSAGPWTAFKVFVQHDPANYTKGYIVHRVQLP</sequence>
<proteinExistence type="predicted"/>